<dbReference type="Pfam" id="PF01161">
    <property type="entry name" value="PBP"/>
    <property type="match status" value="1"/>
</dbReference>
<dbReference type="SUPFAM" id="SSF49777">
    <property type="entry name" value="PEBP-like"/>
    <property type="match status" value="1"/>
</dbReference>
<dbReference type="CDD" id="cd00865">
    <property type="entry name" value="PEBP_bact_arch"/>
    <property type="match status" value="1"/>
</dbReference>
<dbReference type="Proteomes" id="UP000715965">
    <property type="component" value="Unassembled WGS sequence"/>
</dbReference>
<dbReference type="InterPro" id="IPR005247">
    <property type="entry name" value="YbhB_YbcL/LppC-like"/>
</dbReference>
<dbReference type="InterPro" id="IPR008914">
    <property type="entry name" value="PEBP"/>
</dbReference>
<evidence type="ECO:0000313" key="2">
    <source>
        <dbReference type="EMBL" id="MBE7941783.1"/>
    </source>
</evidence>
<evidence type="ECO:0000256" key="1">
    <source>
        <dbReference type="SAM" id="MobiDB-lite"/>
    </source>
</evidence>
<dbReference type="RefSeq" id="WP_193781346.1">
    <property type="nucleotide sequence ID" value="NZ_JADDOJ010000064.1"/>
</dbReference>
<accession>A0ABR9SHF3</accession>
<proteinExistence type="predicted"/>
<dbReference type="PANTHER" id="PTHR30289:SF1">
    <property type="entry name" value="PEBP (PHOSPHATIDYLETHANOLAMINE-BINDING PROTEIN) FAMILY PROTEIN"/>
    <property type="match status" value="1"/>
</dbReference>
<feature type="region of interest" description="Disordered" evidence="1">
    <location>
        <begin position="190"/>
        <end position="209"/>
    </location>
</feature>
<dbReference type="GO" id="GO:0004860">
    <property type="term" value="F:protein kinase inhibitor activity"/>
    <property type="evidence" value="ECO:0007669"/>
    <property type="project" value="UniProtKB-KW"/>
</dbReference>
<dbReference type="NCBIfam" id="TIGR00481">
    <property type="entry name" value="YbhB/YbcL family Raf kinase inhibitor-like protein"/>
    <property type="match status" value="1"/>
</dbReference>
<dbReference type="InterPro" id="IPR036610">
    <property type="entry name" value="PEBP-like_sf"/>
</dbReference>
<gene>
    <name evidence="2" type="ORF">IM725_14475</name>
</gene>
<dbReference type="PANTHER" id="PTHR30289">
    <property type="entry name" value="UNCHARACTERIZED PROTEIN YBCL-RELATED"/>
    <property type="match status" value="1"/>
</dbReference>
<organism evidence="2 3">
    <name type="scientific">Ramlibacter aquaticus</name>
    <dbReference type="NCBI Taxonomy" id="2780094"/>
    <lineage>
        <taxon>Bacteria</taxon>
        <taxon>Pseudomonadati</taxon>
        <taxon>Pseudomonadota</taxon>
        <taxon>Betaproteobacteria</taxon>
        <taxon>Burkholderiales</taxon>
        <taxon>Comamonadaceae</taxon>
        <taxon>Ramlibacter</taxon>
    </lineage>
</organism>
<dbReference type="Gene3D" id="3.90.280.10">
    <property type="entry name" value="PEBP-like"/>
    <property type="match status" value="1"/>
</dbReference>
<evidence type="ECO:0000313" key="3">
    <source>
        <dbReference type="Proteomes" id="UP000715965"/>
    </source>
</evidence>
<sequence>MLEKLPQTLGHVLREQRAGLDTLLFNRCGLRAGHGQLQLASLAFADHAPMPARYTADGEGLSPPLQWTGVPAGAGQLVLLVEDADAPMAEPLVHAIVVDLPPEDGALAEGAMPGGGQPGEVHEGRNSLLRAAWLPPDPPPGHGTHRYAFQLFALAPGVRWSGAPGRSAVAEAVHAHAIASGLLVGTYARPDGSVRDDEPVTLAAPLAGP</sequence>
<reference evidence="2 3" key="1">
    <citation type="submission" date="2020-10" db="EMBL/GenBank/DDBJ databases">
        <title>Draft genome of Ramlibacter aquaticus LMG 30558.</title>
        <authorList>
            <person name="Props R."/>
        </authorList>
    </citation>
    <scope>NUCLEOTIDE SEQUENCE [LARGE SCALE GENOMIC DNA]</scope>
    <source>
        <strain evidence="2 3">LMG 30558</strain>
    </source>
</reference>
<dbReference type="EMBL" id="JADDOJ010000064">
    <property type="protein sequence ID" value="MBE7941783.1"/>
    <property type="molecule type" value="Genomic_DNA"/>
</dbReference>
<keyword evidence="3" id="KW-1185">Reference proteome</keyword>
<keyword evidence="2" id="KW-0649">Protein kinase inhibitor</keyword>
<name>A0ABR9SHF3_9BURK</name>
<comment type="caution">
    <text evidence="2">The sequence shown here is derived from an EMBL/GenBank/DDBJ whole genome shotgun (WGS) entry which is preliminary data.</text>
</comment>
<protein>
    <submittedName>
        <fullName evidence="2">YbhB/YbcL family Raf kinase inhibitor-like protein</fullName>
    </submittedName>
</protein>